<feature type="compositionally biased region" description="Low complexity" evidence="1">
    <location>
        <begin position="240"/>
        <end position="249"/>
    </location>
</feature>
<gene>
    <name evidence="3" type="ORF">KDA82_21810</name>
</gene>
<accession>A0A8T4IYC4</accession>
<reference evidence="3" key="1">
    <citation type="submission" date="2021-04" db="EMBL/GenBank/DDBJ databases">
        <title>Sequencing of actinobacteria type strains.</title>
        <authorList>
            <person name="Nguyen G.-S."/>
            <person name="Wentzel A."/>
        </authorList>
    </citation>
    <scope>NUCLEOTIDE SEQUENCE</scope>
    <source>
        <strain evidence="3">DSM 42095</strain>
    </source>
</reference>
<feature type="compositionally biased region" description="Polar residues" evidence="1">
    <location>
        <begin position="264"/>
        <end position="273"/>
    </location>
</feature>
<dbReference type="EMBL" id="JAGSMN010000504">
    <property type="protein sequence ID" value="MBR7675603.1"/>
    <property type="molecule type" value="Genomic_DNA"/>
</dbReference>
<organism evidence="3 4">
    <name type="scientific">Streptomyces daliensis</name>
    <dbReference type="NCBI Taxonomy" id="299421"/>
    <lineage>
        <taxon>Bacteria</taxon>
        <taxon>Bacillati</taxon>
        <taxon>Actinomycetota</taxon>
        <taxon>Actinomycetes</taxon>
        <taxon>Kitasatosporales</taxon>
        <taxon>Streptomycetaceae</taxon>
        <taxon>Streptomyces</taxon>
    </lineage>
</organism>
<keyword evidence="4" id="KW-1185">Reference proteome</keyword>
<dbReference type="Proteomes" id="UP000675554">
    <property type="component" value="Unassembled WGS sequence"/>
</dbReference>
<keyword evidence="2" id="KW-0472">Membrane</keyword>
<protein>
    <recommendedName>
        <fullName evidence="5">Zinc-finger domain-containing protein</fullName>
    </recommendedName>
</protein>
<evidence type="ECO:0000256" key="2">
    <source>
        <dbReference type="SAM" id="Phobius"/>
    </source>
</evidence>
<name>A0A8T4IYC4_9ACTN</name>
<proteinExistence type="predicted"/>
<feature type="compositionally biased region" description="Basic and acidic residues" evidence="1">
    <location>
        <begin position="121"/>
        <end position="139"/>
    </location>
</feature>
<keyword evidence="2" id="KW-0812">Transmembrane</keyword>
<evidence type="ECO:0000313" key="3">
    <source>
        <dbReference type="EMBL" id="MBR7675603.1"/>
    </source>
</evidence>
<feature type="compositionally biased region" description="Polar residues" evidence="1">
    <location>
        <begin position="201"/>
        <end position="219"/>
    </location>
</feature>
<evidence type="ECO:0000256" key="1">
    <source>
        <dbReference type="SAM" id="MobiDB-lite"/>
    </source>
</evidence>
<sequence length="353" mass="36174">MTSAPFASGASGTDEHPEVAEISALTEGLLPPDRSTHVQAHLVDCELCADVQASLHEIRDVLGTLPGPVRMPADVAGRIDAALAAEALLDSTPPSPNSAVSRETGTETRAEPDAPVSVSRETSDATDASHARETADRHPVSASTGHSADRPAGHSGGSTGPGRRDGSRGPQRRRRWRTTLVAAVGVVGVLGIGGLVVQSLDSSGQGASTASNEGSTDARTTAGAEDQALKQHVQTLLAEKSPAAESAPEIDTKQSPATPDTGDSPMTGTSVTVPSCVREGIARVRDTDASTSETPLAVDEDARYKKATGYLVVLPHAGGDARKVDAYLVDASCVSGEATGPGEVLVQRTYPKS</sequence>
<feature type="region of interest" description="Disordered" evidence="1">
    <location>
        <begin position="240"/>
        <end position="273"/>
    </location>
</feature>
<dbReference type="AlphaFoldDB" id="A0A8T4IYC4"/>
<feature type="region of interest" description="Disordered" evidence="1">
    <location>
        <begin position="201"/>
        <end position="225"/>
    </location>
</feature>
<evidence type="ECO:0008006" key="5">
    <source>
        <dbReference type="Google" id="ProtNLM"/>
    </source>
</evidence>
<evidence type="ECO:0000313" key="4">
    <source>
        <dbReference type="Proteomes" id="UP000675554"/>
    </source>
</evidence>
<feature type="transmembrane region" description="Helical" evidence="2">
    <location>
        <begin position="178"/>
        <end position="197"/>
    </location>
</feature>
<keyword evidence="2" id="KW-1133">Transmembrane helix</keyword>
<feature type="region of interest" description="Disordered" evidence="1">
    <location>
        <begin position="88"/>
        <end position="175"/>
    </location>
</feature>
<comment type="caution">
    <text evidence="3">The sequence shown here is derived from an EMBL/GenBank/DDBJ whole genome shotgun (WGS) entry which is preliminary data.</text>
</comment>